<name>A0ABD0MK55_CIRMR</name>
<feature type="non-terminal residue" evidence="1">
    <location>
        <position position="66"/>
    </location>
</feature>
<accession>A0ABD0MK55</accession>
<evidence type="ECO:0000313" key="2">
    <source>
        <dbReference type="Proteomes" id="UP001529510"/>
    </source>
</evidence>
<sequence>MILKVERALVIHSSTYNPCRTLDSNPQPFIEEFLELANKLSWHDAALGVCFQLGLDHETHWDLPVC</sequence>
<keyword evidence="2" id="KW-1185">Reference proteome</keyword>
<reference evidence="1 2" key="1">
    <citation type="submission" date="2024-05" db="EMBL/GenBank/DDBJ databases">
        <title>Genome sequencing and assembly of Indian major carp, Cirrhinus mrigala (Hamilton, 1822).</title>
        <authorList>
            <person name="Mohindra V."/>
            <person name="Chowdhury L.M."/>
            <person name="Lal K."/>
            <person name="Jena J.K."/>
        </authorList>
    </citation>
    <scope>NUCLEOTIDE SEQUENCE [LARGE SCALE GENOMIC DNA]</scope>
    <source>
        <strain evidence="1">CM1030</strain>
        <tissue evidence="1">Blood</tissue>
    </source>
</reference>
<gene>
    <name evidence="1" type="ORF">M9458_055210</name>
</gene>
<comment type="caution">
    <text evidence="1">The sequence shown here is derived from an EMBL/GenBank/DDBJ whole genome shotgun (WGS) entry which is preliminary data.</text>
</comment>
<dbReference type="EMBL" id="JAMKFB020000430">
    <property type="protein sequence ID" value="KAL0149422.1"/>
    <property type="molecule type" value="Genomic_DNA"/>
</dbReference>
<proteinExistence type="predicted"/>
<organism evidence="1 2">
    <name type="scientific">Cirrhinus mrigala</name>
    <name type="common">Mrigala</name>
    <dbReference type="NCBI Taxonomy" id="683832"/>
    <lineage>
        <taxon>Eukaryota</taxon>
        <taxon>Metazoa</taxon>
        <taxon>Chordata</taxon>
        <taxon>Craniata</taxon>
        <taxon>Vertebrata</taxon>
        <taxon>Euteleostomi</taxon>
        <taxon>Actinopterygii</taxon>
        <taxon>Neopterygii</taxon>
        <taxon>Teleostei</taxon>
        <taxon>Ostariophysi</taxon>
        <taxon>Cypriniformes</taxon>
        <taxon>Cyprinidae</taxon>
        <taxon>Labeoninae</taxon>
        <taxon>Labeonini</taxon>
        <taxon>Cirrhinus</taxon>
    </lineage>
</organism>
<evidence type="ECO:0000313" key="1">
    <source>
        <dbReference type="EMBL" id="KAL0149422.1"/>
    </source>
</evidence>
<dbReference type="AlphaFoldDB" id="A0ABD0MK55"/>
<protein>
    <submittedName>
        <fullName evidence="1">Uncharacterized protein</fullName>
    </submittedName>
</protein>
<dbReference type="Proteomes" id="UP001529510">
    <property type="component" value="Unassembled WGS sequence"/>
</dbReference>